<reference evidence="1" key="1">
    <citation type="submission" date="2021-09" db="EMBL/GenBank/DDBJ databases">
        <authorList>
            <consortium name="AG Swart"/>
            <person name="Singh M."/>
            <person name="Singh A."/>
            <person name="Seah K."/>
            <person name="Emmerich C."/>
        </authorList>
    </citation>
    <scope>NUCLEOTIDE SEQUENCE</scope>
    <source>
        <strain evidence="1">ATCC30299</strain>
    </source>
</reference>
<dbReference type="PANTHER" id="PTHR24114:SF2">
    <property type="entry name" value="F-BOX DOMAIN-CONTAINING PROTEIN-RELATED"/>
    <property type="match status" value="1"/>
</dbReference>
<dbReference type="SUPFAM" id="SSF52047">
    <property type="entry name" value="RNI-like"/>
    <property type="match status" value="1"/>
</dbReference>
<evidence type="ECO:0000313" key="1">
    <source>
        <dbReference type="EMBL" id="CAG9332576.1"/>
    </source>
</evidence>
<dbReference type="Pfam" id="PF13516">
    <property type="entry name" value="LRR_6"/>
    <property type="match status" value="2"/>
</dbReference>
<organism evidence="1 2">
    <name type="scientific">Blepharisma stoltei</name>
    <dbReference type="NCBI Taxonomy" id="1481888"/>
    <lineage>
        <taxon>Eukaryota</taxon>
        <taxon>Sar</taxon>
        <taxon>Alveolata</taxon>
        <taxon>Ciliophora</taxon>
        <taxon>Postciliodesmatophora</taxon>
        <taxon>Heterotrichea</taxon>
        <taxon>Heterotrichida</taxon>
        <taxon>Blepharismidae</taxon>
        <taxon>Blepharisma</taxon>
    </lineage>
</organism>
<dbReference type="Gene3D" id="3.80.10.10">
    <property type="entry name" value="Ribonuclease Inhibitor"/>
    <property type="match status" value="1"/>
</dbReference>
<dbReference type="InterPro" id="IPR032675">
    <property type="entry name" value="LRR_dom_sf"/>
</dbReference>
<gene>
    <name evidence="1" type="ORF">BSTOLATCC_MIC56020</name>
</gene>
<name>A0AAU9K5A0_9CILI</name>
<dbReference type="EMBL" id="CAJZBQ010000054">
    <property type="protein sequence ID" value="CAG9332576.1"/>
    <property type="molecule type" value="Genomic_DNA"/>
</dbReference>
<keyword evidence="2" id="KW-1185">Reference proteome</keyword>
<evidence type="ECO:0000313" key="2">
    <source>
        <dbReference type="Proteomes" id="UP001162131"/>
    </source>
</evidence>
<proteinExistence type="predicted"/>
<dbReference type="InterPro" id="IPR001611">
    <property type="entry name" value="Leu-rich_rpt"/>
</dbReference>
<comment type="caution">
    <text evidence="1">The sequence shown here is derived from an EMBL/GenBank/DDBJ whole genome shotgun (WGS) entry which is preliminary data.</text>
</comment>
<accession>A0AAU9K5A0</accession>
<sequence length="278" mass="31447">MVSEVENWTLPSLQQICYEVLAEFSGYLCEVDPISDEGVLSICAKSTPFGLINIEELLSQGEVDRYIDTNEFWERLYKEKLRQDPKYLIPEREILKGEDYYRQAYLASYLKNELENRTLDDEDLERFINMCSGNLKLVSIGRFAGVNLEYLLSLFPKALHLSLKDSKVGPQAGGIIRNYIERNKYLQTLNLKSCELGDAGAGEIAQAIAKTRSLRSLDMAFNDISLAGVRTLCEAILVNNSLGIIDLSRNIWGPRELKPASNLAKQMKQAKNLIIKIV</sequence>
<dbReference type="AlphaFoldDB" id="A0AAU9K5A0"/>
<dbReference type="SMART" id="SM00368">
    <property type="entry name" value="LRR_RI"/>
    <property type="match status" value="2"/>
</dbReference>
<dbReference type="Proteomes" id="UP001162131">
    <property type="component" value="Unassembled WGS sequence"/>
</dbReference>
<dbReference type="InterPro" id="IPR052394">
    <property type="entry name" value="LRR-containing"/>
</dbReference>
<protein>
    <submittedName>
        <fullName evidence="1">Uncharacterized protein</fullName>
    </submittedName>
</protein>
<dbReference type="PANTHER" id="PTHR24114">
    <property type="entry name" value="LEUCINE RICH REPEAT FAMILY PROTEIN"/>
    <property type="match status" value="1"/>
</dbReference>